<keyword evidence="3" id="KW-0862">Zinc</keyword>
<gene>
    <name evidence="6" type="ORF">VIS19158_12857</name>
</gene>
<organism evidence="6 7">
    <name type="scientific">Vibrio scophthalmi LMG 19158</name>
    <dbReference type="NCBI Taxonomy" id="870967"/>
    <lineage>
        <taxon>Bacteria</taxon>
        <taxon>Pseudomonadati</taxon>
        <taxon>Pseudomonadota</taxon>
        <taxon>Gammaproteobacteria</taxon>
        <taxon>Vibrionales</taxon>
        <taxon>Vibrionaceae</taxon>
        <taxon>Vibrio</taxon>
    </lineage>
</organism>
<dbReference type="Gene3D" id="3.90.1590.10">
    <property type="entry name" value="glutathione-dependent formaldehyde- activating enzyme (gfa)"/>
    <property type="match status" value="1"/>
</dbReference>
<keyword evidence="4" id="KW-0456">Lyase</keyword>
<proteinExistence type="inferred from homology"/>
<dbReference type="SUPFAM" id="SSF51316">
    <property type="entry name" value="Mss4-like"/>
    <property type="match status" value="1"/>
</dbReference>
<reference evidence="6 7" key="1">
    <citation type="journal article" date="2012" name="Int. J. Syst. Evol. Microbiol.">
        <title>Vibrio caribbeanicus sp. nov., isolated from the marine sponge Scleritoderma cyanea.</title>
        <authorList>
            <person name="Hoffmann M."/>
            <person name="Monday S.R."/>
            <person name="Allard M.W."/>
            <person name="Strain E.A."/>
            <person name="Whittaker P."/>
            <person name="Naum M."/>
            <person name="McCarthy P.J."/>
            <person name="Lopez J.V."/>
            <person name="Fischer M."/>
            <person name="Brown E.W."/>
        </authorList>
    </citation>
    <scope>NUCLEOTIDE SEQUENCE [LARGE SCALE GENOMIC DNA]</scope>
    <source>
        <strain evidence="6 7">LMG 19158</strain>
    </source>
</reference>
<dbReference type="GO" id="GO:0016846">
    <property type="term" value="F:carbon-sulfur lyase activity"/>
    <property type="evidence" value="ECO:0007669"/>
    <property type="project" value="InterPro"/>
</dbReference>
<dbReference type="InterPro" id="IPR011057">
    <property type="entry name" value="Mss4-like_sf"/>
</dbReference>
<evidence type="ECO:0000256" key="1">
    <source>
        <dbReference type="ARBA" id="ARBA00005495"/>
    </source>
</evidence>
<protein>
    <recommendedName>
        <fullName evidence="5">CENP-V/GFA domain-containing protein</fullName>
    </recommendedName>
</protein>
<dbReference type="InterPro" id="IPR006913">
    <property type="entry name" value="CENP-V/GFA"/>
</dbReference>
<feature type="domain" description="CENP-V/GFA" evidence="5">
    <location>
        <begin position="5"/>
        <end position="117"/>
    </location>
</feature>
<evidence type="ECO:0000313" key="6">
    <source>
        <dbReference type="EMBL" id="EGU32539.1"/>
    </source>
</evidence>
<dbReference type="PANTHER" id="PTHR33337:SF40">
    <property type="entry name" value="CENP-V_GFA DOMAIN-CONTAINING PROTEIN-RELATED"/>
    <property type="match status" value="1"/>
</dbReference>
<comment type="similarity">
    <text evidence="1">Belongs to the Gfa family.</text>
</comment>
<dbReference type="AlphaFoldDB" id="F9RS35"/>
<accession>F9RS35</accession>
<keyword evidence="2" id="KW-0479">Metal-binding</keyword>
<sequence>MTYPITAQCQCGQVSYQLKAAPQMVAACHCKECQKLSTAPFSVTAVVKAEDIDFHGEMSDWSRPADSGNVNCAKFCGGCGNRIYHFDPEHPQLIKLKLKPVNLADDSLFAPTVHVWVKEKQSWVDIPAGVKIIEGQPQ</sequence>
<dbReference type="Proteomes" id="UP000004349">
    <property type="component" value="Unassembled WGS sequence"/>
</dbReference>
<dbReference type="eggNOG" id="COG3791">
    <property type="taxonomic scope" value="Bacteria"/>
</dbReference>
<comment type="caution">
    <text evidence="6">The sequence shown here is derived from an EMBL/GenBank/DDBJ whole genome shotgun (WGS) entry which is preliminary data.</text>
</comment>
<evidence type="ECO:0000313" key="7">
    <source>
        <dbReference type="Proteomes" id="UP000004349"/>
    </source>
</evidence>
<dbReference type="Pfam" id="PF04828">
    <property type="entry name" value="GFA"/>
    <property type="match status" value="1"/>
</dbReference>
<dbReference type="EMBL" id="AFWE01000184">
    <property type="protein sequence ID" value="EGU32539.1"/>
    <property type="molecule type" value="Genomic_DNA"/>
</dbReference>
<dbReference type="RefSeq" id="WP_005597739.1">
    <property type="nucleotide sequence ID" value="NZ_AFWE01000184.1"/>
</dbReference>
<evidence type="ECO:0000256" key="3">
    <source>
        <dbReference type="ARBA" id="ARBA00022833"/>
    </source>
</evidence>
<evidence type="ECO:0000259" key="5">
    <source>
        <dbReference type="PROSITE" id="PS51891"/>
    </source>
</evidence>
<evidence type="ECO:0000256" key="4">
    <source>
        <dbReference type="ARBA" id="ARBA00023239"/>
    </source>
</evidence>
<name>F9RS35_9VIBR</name>
<evidence type="ECO:0000256" key="2">
    <source>
        <dbReference type="ARBA" id="ARBA00022723"/>
    </source>
</evidence>
<dbReference type="PANTHER" id="PTHR33337">
    <property type="entry name" value="GFA DOMAIN-CONTAINING PROTEIN"/>
    <property type="match status" value="1"/>
</dbReference>
<dbReference type="GO" id="GO:0046872">
    <property type="term" value="F:metal ion binding"/>
    <property type="evidence" value="ECO:0007669"/>
    <property type="project" value="UniProtKB-KW"/>
</dbReference>
<dbReference type="PROSITE" id="PS51891">
    <property type="entry name" value="CENP_V_GFA"/>
    <property type="match status" value="1"/>
</dbReference>